<accession>A0A6D2I0I6</accession>
<comment type="caution">
    <text evidence="1">The sequence shown here is derived from an EMBL/GenBank/DDBJ whole genome shotgun (WGS) entry which is preliminary data.</text>
</comment>
<dbReference type="EMBL" id="CACVBM020000754">
    <property type="protein sequence ID" value="CAA7022937.1"/>
    <property type="molecule type" value="Genomic_DNA"/>
</dbReference>
<protein>
    <submittedName>
        <fullName evidence="1">Uncharacterized protein</fullName>
    </submittedName>
</protein>
<name>A0A6D2I0I6_9BRAS</name>
<keyword evidence="2" id="KW-1185">Reference proteome</keyword>
<evidence type="ECO:0000313" key="1">
    <source>
        <dbReference type="EMBL" id="CAA7022937.1"/>
    </source>
</evidence>
<evidence type="ECO:0000313" key="2">
    <source>
        <dbReference type="Proteomes" id="UP000467841"/>
    </source>
</evidence>
<sequence>MRMRDHWKGKEEAVEMMTMVMEMMMILEKSDGEETIRLLTWTAIAKDAWRNCKQSRPEVWALKVGWIIRDYQGSYLEAGWATLPQVRSPLQAEATGFWYKECGLWDGDKFDLKEAASKLVGSCQ</sequence>
<organism evidence="1 2">
    <name type="scientific">Microthlaspi erraticum</name>
    <dbReference type="NCBI Taxonomy" id="1685480"/>
    <lineage>
        <taxon>Eukaryota</taxon>
        <taxon>Viridiplantae</taxon>
        <taxon>Streptophyta</taxon>
        <taxon>Embryophyta</taxon>
        <taxon>Tracheophyta</taxon>
        <taxon>Spermatophyta</taxon>
        <taxon>Magnoliopsida</taxon>
        <taxon>eudicotyledons</taxon>
        <taxon>Gunneridae</taxon>
        <taxon>Pentapetalae</taxon>
        <taxon>rosids</taxon>
        <taxon>malvids</taxon>
        <taxon>Brassicales</taxon>
        <taxon>Brassicaceae</taxon>
        <taxon>Coluteocarpeae</taxon>
        <taxon>Microthlaspi</taxon>
    </lineage>
</organism>
<proteinExistence type="predicted"/>
<dbReference type="Proteomes" id="UP000467841">
    <property type="component" value="Unassembled WGS sequence"/>
</dbReference>
<gene>
    <name evidence="1" type="ORF">MERR_LOCUS10172</name>
</gene>
<reference evidence="1" key="1">
    <citation type="submission" date="2020-01" db="EMBL/GenBank/DDBJ databases">
        <authorList>
            <person name="Mishra B."/>
        </authorList>
    </citation>
    <scope>NUCLEOTIDE SEQUENCE [LARGE SCALE GENOMIC DNA]</scope>
</reference>
<dbReference type="AlphaFoldDB" id="A0A6D2I0I6"/>